<evidence type="ECO:0000313" key="1">
    <source>
        <dbReference type="EMBL" id="GGY38190.1"/>
    </source>
</evidence>
<gene>
    <name evidence="2" type="ORF">EYF70_14695</name>
    <name evidence="1" type="ORF">GCM10007387_20220</name>
</gene>
<reference evidence="1" key="1">
    <citation type="journal article" date="2014" name="Int. J. Syst. Evol. Microbiol.">
        <title>Complete genome sequence of Corynebacterium casei LMG S-19264T (=DSM 44701T), isolated from a smear-ripened cheese.</title>
        <authorList>
            <consortium name="US DOE Joint Genome Institute (JGI-PGF)"/>
            <person name="Walter F."/>
            <person name="Albersmeier A."/>
            <person name="Kalinowski J."/>
            <person name="Ruckert C."/>
        </authorList>
    </citation>
    <scope>NUCLEOTIDE SEQUENCE</scope>
    <source>
        <strain evidence="1">KCTC 12343</strain>
    </source>
</reference>
<evidence type="ECO:0000313" key="4">
    <source>
        <dbReference type="Proteomes" id="UP000628442"/>
    </source>
</evidence>
<dbReference type="AlphaFoldDB" id="A0A411WZ45"/>
<dbReference type="EMBL" id="CP036401">
    <property type="protein sequence ID" value="QBI01962.1"/>
    <property type="molecule type" value="Genomic_DNA"/>
</dbReference>
<dbReference type="Proteomes" id="UP000292307">
    <property type="component" value="Chromosome"/>
</dbReference>
<keyword evidence="3" id="KW-1185">Reference proteome</keyword>
<name>A0A411WZ45_9BURK</name>
<dbReference type="RefSeq" id="WP_131146080.1">
    <property type="nucleotide sequence ID" value="NZ_BMWV01000004.1"/>
</dbReference>
<dbReference type="EMBL" id="BMWV01000004">
    <property type="protein sequence ID" value="GGY38190.1"/>
    <property type="molecule type" value="Genomic_DNA"/>
</dbReference>
<organism evidence="1 4">
    <name type="scientific">Pseudoduganella albidiflava</name>
    <dbReference type="NCBI Taxonomy" id="321983"/>
    <lineage>
        <taxon>Bacteria</taxon>
        <taxon>Pseudomonadati</taxon>
        <taxon>Pseudomonadota</taxon>
        <taxon>Betaproteobacteria</taxon>
        <taxon>Burkholderiales</taxon>
        <taxon>Oxalobacteraceae</taxon>
        <taxon>Telluria group</taxon>
        <taxon>Pseudoduganella</taxon>
    </lineage>
</organism>
<sequence length="81" mass="8858">MKEIRKDQLTAQKVGIAMVFREMLGPDDARAYLSAENIPEPVIERVLAGETIRLDQDTAAPLAAEATEAADVLPQPRSRPT</sequence>
<proteinExistence type="predicted"/>
<dbReference type="OrthoDB" id="8755192at2"/>
<evidence type="ECO:0000313" key="3">
    <source>
        <dbReference type="Proteomes" id="UP000292307"/>
    </source>
</evidence>
<protein>
    <submittedName>
        <fullName evidence="1">Uncharacterized protein</fullName>
    </submittedName>
</protein>
<accession>A0A411WZ45</accession>
<reference evidence="2 3" key="2">
    <citation type="submission" date="2019-02" db="EMBL/GenBank/DDBJ databases">
        <title>Draft Genome Sequences of Six Type Strains of the Genus Massilia.</title>
        <authorList>
            <person name="Miess H."/>
            <person name="Frediansyhah A."/>
            <person name="Gross H."/>
        </authorList>
    </citation>
    <scope>NUCLEOTIDE SEQUENCE [LARGE SCALE GENOMIC DNA]</scope>
    <source>
        <strain evidence="2 3">DSM 17472</strain>
    </source>
</reference>
<evidence type="ECO:0000313" key="2">
    <source>
        <dbReference type="EMBL" id="QBI01962.1"/>
    </source>
</evidence>
<reference evidence="1" key="3">
    <citation type="submission" date="2022-12" db="EMBL/GenBank/DDBJ databases">
        <authorList>
            <person name="Sun Q."/>
            <person name="Kim S."/>
        </authorList>
    </citation>
    <scope>NUCLEOTIDE SEQUENCE</scope>
    <source>
        <strain evidence="1">KCTC 12343</strain>
    </source>
</reference>
<dbReference type="Proteomes" id="UP000628442">
    <property type="component" value="Unassembled WGS sequence"/>
</dbReference>